<dbReference type="EMBL" id="JAEKPD010000002">
    <property type="protein sequence ID" value="MBJ3761895.1"/>
    <property type="molecule type" value="Genomic_DNA"/>
</dbReference>
<protein>
    <submittedName>
        <fullName evidence="1">Uncharacterized protein</fullName>
    </submittedName>
</protein>
<name>A0A934MBV5_9RHOB</name>
<evidence type="ECO:0000313" key="2">
    <source>
        <dbReference type="Proteomes" id="UP000642488"/>
    </source>
</evidence>
<reference evidence="1" key="1">
    <citation type="submission" date="2020-12" db="EMBL/GenBank/DDBJ databases">
        <title>Bacterial taxonomy.</title>
        <authorList>
            <person name="Pan X."/>
        </authorList>
    </citation>
    <scope>NUCLEOTIDE SEQUENCE</scope>
    <source>
        <strain evidence="1">KCTC 52957</strain>
    </source>
</reference>
<proteinExistence type="predicted"/>
<dbReference type="RefSeq" id="WP_198915063.1">
    <property type="nucleotide sequence ID" value="NZ_JAEKPD010000002.1"/>
</dbReference>
<dbReference type="Proteomes" id="UP000642488">
    <property type="component" value="Unassembled WGS sequence"/>
</dbReference>
<dbReference type="AlphaFoldDB" id="A0A934MBV5"/>
<gene>
    <name evidence="1" type="ORF">ILP92_03925</name>
</gene>
<keyword evidence="2" id="KW-1185">Reference proteome</keyword>
<sequence length="342" mass="36679">MEWDYSRGGDKLTLEVEFETAGLFGEGADDLVTQIDTSSVEALMADLGATEIIIDKLDIGHDKVAIKIIGEGIEITDKEVYELPGDVSFGLTTQDGEGNMTDGTLDLCVKDYDPHSPVTFDLNMDGKIATTGATTAMDPAGNQLGDTVSFDIDADGKADTMEWLTGDGDGFLIDNRDGNAMNDMDGARLFGDEGGKYVNGYHKMSVLLDANGDGVLIDDELDGLEFWIDDGDAVAEDGEFISVKEFGVSEIAIGFCLDENDRGEFLMKSLAVIEGADLPDPTIDPGVVIDGEPTLDPEPIDDITRPQTELDPSFPLPMIPVDESEDDFAFDESVEIDGVAFA</sequence>
<comment type="caution">
    <text evidence="1">The sequence shown here is derived from an EMBL/GenBank/DDBJ whole genome shotgun (WGS) entry which is preliminary data.</text>
</comment>
<organism evidence="1 2">
    <name type="scientific">Palleronia pontilimi</name>
    <dbReference type="NCBI Taxonomy" id="1964209"/>
    <lineage>
        <taxon>Bacteria</taxon>
        <taxon>Pseudomonadati</taxon>
        <taxon>Pseudomonadota</taxon>
        <taxon>Alphaproteobacteria</taxon>
        <taxon>Rhodobacterales</taxon>
        <taxon>Roseobacteraceae</taxon>
        <taxon>Palleronia</taxon>
    </lineage>
</organism>
<accession>A0A934MBV5</accession>
<evidence type="ECO:0000313" key="1">
    <source>
        <dbReference type="EMBL" id="MBJ3761895.1"/>
    </source>
</evidence>